<dbReference type="EMBL" id="JYJH01000073">
    <property type="protein sequence ID" value="KJK33894.1"/>
    <property type="molecule type" value="Genomic_DNA"/>
</dbReference>
<dbReference type="SUPFAM" id="SSF47113">
    <property type="entry name" value="Histone-fold"/>
    <property type="match status" value="1"/>
</dbReference>
<reference evidence="2" key="1">
    <citation type="submission" date="2015-02" db="EMBL/GenBank/DDBJ databases">
        <authorList>
            <person name="Ju K.-S."/>
            <person name="Doroghazi J.R."/>
            <person name="Metcalf W."/>
        </authorList>
    </citation>
    <scope>NUCLEOTIDE SEQUENCE [LARGE SCALE GENOMIC DNA]</scope>
    <source>
        <strain evidence="2">NRRL B-16380</strain>
    </source>
</reference>
<protein>
    <submittedName>
        <fullName evidence="1">Uncharacterized protein</fullName>
    </submittedName>
</protein>
<dbReference type="AlphaFoldDB" id="A0A0M2GGI2"/>
<name>A0A0M2GGI2_9ACTN</name>
<dbReference type="InterPro" id="IPR009072">
    <property type="entry name" value="Histone-fold"/>
</dbReference>
<accession>A0A0M2GGI2</accession>
<comment type="caution">
    <text evidence="1">The sequence shown here is derived from an EMBL/GenBank/DDBJ whole genome shotgun (WGS) entry which is preliminary data.</text>
</comment>
<dbReference type="Proteomes" id="UP000034786">
    <property type="component" value="Unassembled WGS sequence"/>
</dbReference>
<dbReference type="RefSeq" id="WP_031144622.1">
    <property type="nucleotide sequence ID" value="NZ_JYJH01000073.1"/>
</dbReference>
<organism evidence="1 2">
    <name type="scientific">Streptomyces variegatus</name>
    <dbReference type="NCBI Taxonomy" id="284040"/>
    <lineage>
        <taxon>Bacteria</taxon>
        <taxon>Bacillati</taxon>
        <taxon>Actinomycetota</taxon>
        <taxon>Actinomycetes</taxon>
        <taxon>Kitasatosporales</taxon>
        <taxon>Streptomycetaceae</taxon>
        <taxon>Streptomyces</taxon>
    </lineage>
</organism>
<evidence type="ECO:0000313" key="1">
    <source>
        <dbReference type="EMBL" id="KJK33894.1"/>
    </source>
</evidence>
<sequence>MTTQPARPERSGPQTALIMDVSPFKPSLVKAVFRDVTSMHVSRSAAWAAASVTRTVLTEIIDGARRAAAGEARKKLIPGDLLTAIDRNVELEVGHKWYDHSPTFQDMTGVLYDAEGVIVPSRKRSRSRKPSAVVGAHRFEAGVKELLRSQGVTAVPAMVRDLDGIASVFLTDLARDAAMVVREGGVKRFGTVTPVMSGQPAPPPFLKDSLRALPTRRGDGRTICRDDILAATTMQLFGGNLRQRALIEACEATTRDTSAG</sequence>
<evidence type="ECO:0000313" key="2">
    <source>
        <dbReference type="Proteomes" id="UP000034786"/>
    </source>
</evidence>
<proteinExistence type="predicted"/>
<dbReference type="GO" id="GO:0046982">
    <property type="term" value="F:protein heterodimerization activity"/>
    <property type="evidence" value="ECO:0007669"/>
    <property type="project" value="InterPro"/>
</dbReference>
<gene>
    <name evidence="1" type="ORF">UK15_38315</name>
</gene>
<dbReference type="PATRIC" id="fig|284040.3.peg.7836"/>
<keyword evidence="2" id="KW-1185">Reference proteome</keyword>